<feature type="non-terminal residue" evidence="1">
    <location>
        <position position="1"/>
    </location>
</feature>
<proteinExistence type="predicted"/>
<protein>
    <recommendedName>
        <fullName evidence="2">Right handed beta helix domain-containing protein</fullName>
    </recommendedName>
</protein>
<dbReference type="InterPro" id="IPR012334">
    <property type="entry name" value="Pectin_lyas_fold"/>
</dbReference>
<accession>X1Q2D4</accession>
<comment type="caution">
    <text evidence="1">The sequence shown here is derived from an EMBL/GenBank/DDBJ whole genome shotgun (WGS) entry which is preliminary data.</text>
</comment>
<evidence type="ECO:0000313" key="1">
    <source>
        <dbReference type="EMBL" id="GAI48911.1"/>
    </source>
</evidence>
<name>X1Q2D4_9ZZZZ</name>
<dbReference type="EMBL" id="BARV01034622">
    <property type="protein sequence ID" value="GAI48911.1"/>
    <property type="molecule type" value="Genomic_DNA"/>
</dbReference>
<dbReference type="InterPro" id="IPR011050">
    <property type="entry name" value="Pectin_lyase_fold/virulence"/>
</dbReference>
<feature type="non-terminal residue" evidence="1">
    <location>
        <position position="241"/>
    </location>
</feature>
<sequence length="241" mass="25490">PTIFNVQVEKTGATAARISFETNELTTGWIRCSLECGGPYPTVSGDLTLATIHSVLLLDLASETDYYFVIDANDAVGNQTADSNSGSCYLFTTITPVVIHVPGDFLTIRAAIDEVWHGDTVIVADGTYTGVGNRDIDFQGGAITVRSENGPNNCIIDCNGAPNEPHCGFYFHSGEGPSSVLSGFTIINGYGQLTYIGYGYVTCGGGIYCHDSSPLIENCIIRDNDANFGGGMCNLDGSSPI</sequence>
<evidence type="ECO:0008006" key="2">
    <source>
        <dbReference type="Google" id="ProtNLM"/>
    </source>
</evidence>
<reference evidence="1" key="1">
    <citation type="journal article" date="2014" name="Front. Microbiol.">
        <title>High frequency of phylogenetically diverse reductive dehalogenase-homologous genes in deep subseafloor sedimentary metagenomes.</title>
        <authorList>
            <person name="Kawai M."/>
            <person name="Futagami T."/>
            <person name="Toyoda A."/>
            <person name="Takaki Y."/>
            <person name="Nishi S."/>
            <person name="Hori S."/>
            <person name="Arai W."/>
            <person name="Tsubouchi T."/>
            <person name="Morono Y."/>
            <person name="Uchiyama I."/>
            <person name="Ito T."/>
            <person name="Fujiyama A."/>
            <person name="Inagaki F."/>
            <person name="Takami H."/>
        </authorList>
    </citation>
    <scope>NUCLEOTIDE SEQUENCE</scope>
    <source>
        <strain evidence="1">Expedition CK06-06</strain>
    </source>
</reference>
<gene>
    <name evidence="1" type="ORF">S06H3_54175</name>
</gene>
<dbReference type="AlphaFoldDB" id="X1Q2D4"/>
<dbReference type="Gene3D" id="2.160.20.10">
    <property type="entry name" value="Single-stranded right-handed beta-helix, Pectin lyase-like"/>
    <property type="match status" value="1"/>
</dbReference>
<organism evidence="1">
    <name type="scientific">marine sediment metagenome</name>
    <dbReference type="NCBI Taxonomy" id="412755"/>
    <lineage>
        <taxon>unclassified sequences</taxon>
        <taxon>metagenomes</taxon>
        <taxon>ecological metagenomes</taxon>
    </lineage>
</organism>
<dbReference type="SUPFAM" id="SSF51126">
    <property type="entry name" value="Pectin lyase-like"/>
    <property type="match status" value="1"/>
</dbReference>